<dbReference type="Pfam" id="PF03703">
    <property type="entry name" value="bPH_2"/>
    <property type="match status" value="2"/>
</dbReference>
<evidence type="ECO:0000313" key="4">
    <source>
        <dbReference type="Proteomes" id="UP000430345"/>
    </source>
</evidence>
<organism evidence="3 4">
    <name type="scientific">Clostridium tarantellae</name>
    <dbReference type="NCBI Taxonomy" id="39493"/>
    <lineage>
        <taxon>Bacteria</taxon>
        <taxon>Bacillati</taxon>
        <taxon>Bacillota</taxon>
        <taxon>Clostridia</taxon>
        <taxon>Eubacteriales</taxon>
        <taxon>Clostridiaceae</taxon>
        <taxon>Clostridium</taxon>
    </lineage>
</organism>
<accession>A0A6I1MPN0</accession>
<dbReference type="PANTHER" id="PTHR34473">
    <property type="entry name" value="UPF0699 TRANSMEMBRANE PROTEIN YDBS"/>
    <property type="match status" value="1"/>
</dbReference>
<feature type="transmembrane region" description="Helical" evidence="1">
    <location>
        <begin position="315"/>
        <end position="331"/>
    </location>
</feature>
<feature type="transmembrane region" description="Helical" evidence="1">
    <location>
        <begin position="115"/>
        <end position="133"/>
    </location>
</feature>
<dbReference type="AlphaFoldDB" id="A0A6I1MPN0"/>
<dbReference type="RefSeq" id="WP_152890438.1">
    <property type="nucleotide sequence ID" value="NZ_WHJC01000164.1"/>
</dbReference>
<keyword evidence="4" id="KW-1185">Reference proteome</keyword>
<keyword evidence="1" id="KW-0472">Membrane</keyword>
<protein>
    <submittedName>
        <fullName evidence="3">PH domain-containing protein</fullName>
    </submittedName>
</protein>
<feature type="non-terminal residue" evidence="3">
    <location>
        <position position="1"/>
    </location>
</feature>
<sequence>TNMILTKDYLTYNEGAFIKDKIIIPIKNISLIELEKNILYRIFRIRKIKIDSLSTTKNTEIIMILKVNDLKKLYDQLSIRIKELIHDESHNIDKLLQYKTSALDLLLLSTLRNNIILGIGLLYSCIHFMNYIYSGINEDLKRVFINIIKENIISKSTILALILSITLFFAIMLLILMMFSIIAILFKYYKFRIYRKNNYLKVEYGFLTRRSYSLAVKNIHAIKIEQNLLTQLLDLRTIKCAVVGYGDSVNEDEVIFPLCNKKIFNEFLIDIIPEFQYEGEVYKPGFSQLTRFYTIPVGTAIFICIIISIIWKDLWIIHLFIPIIILDRTFWYKNTELGFNNNLYYISYKGFNRRRLIIRRKSVEQIEMLSNPLQRRKNVCTYRLKFYSQKRSNIIRVKHLNKFIYDKILESINIEEKIENKIINE</sequence>
<proteinExistence type="predicted"/>
<gene>
    <name evidence="3" type="ORF">GBZ86_10450</name>
</gene>
<name>A0A6I1MPN0_9CLOT</name>
<reference evidence="3 4" key="1">
    <citation type="submission" date="2019-10" db="EMBL/GenBank/DDBJ databases">
        <title>The Genome Sequence of Clostridium tarantellae Isolated from Fish Brain.</title>
        <authorList>
            <person name="Bano L."/>
            <person name="Kiel M."/>
            <person name="Sales G."/>
            <person name="Doxey A.C."/>
            <person name="Mansfield M.J."/>
            <person name="Schiavone M."/>
            <person name="Rossetto O."/>
            <person name="Pirazzini M."/>
            <person name="Dobrindt U."/>
            <person name="Montecucco C."/>
        </authorList>
    </citation>
    <scope>NUCLEOTIDE SEQUENCE [LARGE SCALE GENOMIC DNA]</scope>
    <source>
        <strain evidence="3 4">DSM 3997</strain>
    </source>
</reference>
<feature type="domain" description="YdbS-like PH" evidence="2">
    <location>
        <begin position="188"/>
        <end position="267"/>
    </location>
</feature>
<comment type="caution">
    <text evidence="3">The sequence shown here is derived from an EMBL/GenBank/DDBJ whole genome shotgun (WGS) entry which is preliminary data.</text>
</comment>
<keyword evidence="1" id="KW-1133">Transmembrane helix</keyword>
<keyword evidence="1" id="KW-0812">Transmembrane</keyword>
<dbReference type="Proteomes" id="UP000430345">
    <property type="component" value="Unassembled WGS sequence"/>
</dbReference>
<feature type="domain" description="YdbS-like PH" evidence="2">
    <location>
        <begin position="3"/>
        <end position="77"/>
    </location>
</feature>
<dbReference type="InterPro" id="IPR005182">
    <property type="entry name" value="YdbS-like_PH"/>
</dbReference>
<dbReference type="EMBL" id="WHJC01000164">
    <property type="protein sequence ID" value="MPQ44182.1"/>
    <property type="molecule type" value="Genomic_DNA"/>
</dbReference>
<evidence type="ECO:0000313" key="3">
    <source>
        <dbReference type="EMBL" id="MPQ44182.1"/>
    </source>
</evidence>
<dbReference type="OrthoDB" id="1932701at2"/>
<feature type="transmembrane region" description="Helical" evidence="1">
    <location>
        <begin position="292"/>
        <end position="309"/>
    </location>
</feature>
<evidence type="ECO:0000256" key="1">
    <source>
        <dbReference type="SAM" id="Phobius"/>
    </source>
</evidence>
<evidence type="ECO:0000259" key="2">
    <source>
        <dbReference type="Pfam" id="PF03703"/>
    </source>
</evidence>
<dbReference type="PANTHER" id="PTHR34473:SF2">
    <property type="entry name" value="UPF0699 TRANSMEMBRANE PROTEIN YDBT"/>
    <property type="match status" value="1"/>
</dbReference>
<feature type="transmembrane region" description="Helical" evidence="1">
    <location>
        <begin position="158"/>
        <end position="186"/>
    </location>
</feature>